<dbReference type="AlphaFoldDB" id="A0A9P1ITC0"/>
<keyword evidence="7" id="KW-1133">Transmembrane helix</keyword>
<evidence type="ECO:0000256" key="1">
    <source>
        <dbReference type="ARBA" id="ARBA00004115"/>
    </source>
</evidence>
<dbReference type="PANTHER" id="PTHR21397:SF4">
    <property type="entry name" value="ER MEMBRANE PROTEIN COMPLEX SUBUNIT 10"/>
    <property type="match status" value="1"/>
</dbReference>
<evidence type="ECO:0000256" key="7">
    <source>
        <dbReference type="ARBA" id="ARBA00022989"/>
    </source>
</evidence>
<feature type="compositionally biased region" description="Polar residues" evidence="9">
    <location>
        <begin position="137"/>
        <end position="163"/>
    </location>
</feature>
<feature type="signal peptide" evidence="10">
    <location>
        <begin position="1"/>
        <end position="16"/>
    </location>
</feature>
<dbReference type="CDD" id="cd22209">
    <property type="entry name" value="EMC10"/>
    <property type="match status" value="1"/>
</dbReference>
<evidence type="ECO:0000256" key="2">
    <source>
        <dbReference type="ARBA" id="ARBA00007695"/>
    </source>
</evidence>
<comment type="caution">
    <text evidence="11">The sequence shown here is derived from an EMBL/GenBank/DDBJ whole genome shotgun (WGS) entry which is preliminary data.</text>
</comment>
<dbReference type="EMBL" id="CANHGI010000005">
    <property type="protein sequence ID" value="CAI5450756.1"/>
    <property type="molecule type" value="Genomic_DNA"/>
</dbReference>
<gene>
    <name evidence="11" type="ORF">CAMP_LOCUS13393</name>
</gene>
<evidence type="ECO:0000256" key="9">
    <source>
        <dbReference type="SAM" id="MobiDB-lite"/>
    </source>
</evidence>
<evidence type="ECO:0000256" key="3">
    <source>
        <dbReference type="ARBA" id="ARBA00020105"/>
    </source>
</evidence>
<accession>A0A9P1ITC0</accession>
<keyword evidence="6" id="KW-0256">Endoplasmic reticulum</keyword>
<proteinExistence type="inferred from homology"/>
<feature type="chain" id="PRO_5040434535" description="ER membrane protein complex subunit 10" evidence="10">
    <location>
        <begin position="17"/>
        <end position="229"/>
    </location>
</feature>
<organism evidence="11 12">
    <name type="scientific">Caenorhabditis angaria</name>
    <dbReference type="NCBI Taxonomy" id="860376"/>
    <lineage>
        <taxon>Eukaryota</taxon>
        <taxon>Metazoa</taxon>
        <taxon>Ecdysozoa</taxon>
        <taxon>Nematoda</taxon>
        <taxon>Chromadorea</taxon>
        <taxon>Rhabditida</taxon>
        <taxon>Rhabditina</taxon>
        <taxon>Rhabditomorpha</taxon>
        <taxon>Rhabditoidea</taxon>
        <taxon>Rhabditidae</taxon>
        <taxon>Peloderinae</taxon>
        <taxon>Caenorhabditis</taxon>
    </lineage>
</organism>
<evidence type="ECO:0000313" key="11">
    <source>
        <dbReference type="EMBL" id="CAI5450756.1"/>
    </source>
</evidence>
<dbReference type="OrthoDB" id="1894652at2759"/>
<dbReference type="PANTHER" id="PTHR21397">
    <property type="entry name" value="CHROMATIN COMPLEXES SUBUNIT BAP18-RELATED"/>
    <property type="match status" value="1"/>
</dbReference>
<comment type="similarity">
    <text evidence="2">Belongs to the EMC10 family.</text>
</comment>
<protein>
    <recommendedName>
        <fullName evidence="3">ER membrane protein complex subunit 10</fullName>
    </recommendedName>
</protein>
<keyword evidence="5 10" id="KW-0732">Signal</keyword>
<comment type="subcellular location">
    <subcellularLocation>
        <location evidence="1">Endoplasmic reticulum membrane</location>
        <topology evidence="1">Single-pass type I membrane protein</topology>
    </subcellularLocation>
</comment>
<evidence type="ECO:0000256" key="6">
    <source>
        <dbReference type="ARBA" id="ARBA00022824"/>
    </source>
</evidence>
<evidence type="ECO:0000256" key="5">
    <source>
        <dbReference type="ARBA" id="ARBA00022729"/>
    </source>
</evidence>
<evidence type="ECO:0000256" key="10">
    <source>
        <dbReference type="SAM" id="SignalP"/>
    </source>
</evidence>
<feature type="region of interest" description="Disordered" evidence="9">
    <location>
        <begin position="127"/>
        <end position="165"/>
    </location>
</feature>
<dbReference type="Pfam" id="PF21203">
    <property type="entry name" value="ECM10"/>
    <property type="match status" value="1"/>
</dbReference>
<sequence length="229" mass="25392">MKCCLLFLTFSTICFAADWTINLEYSLNDFSTSSPLGTIELRRNYDGNYTGSFKSSQEKDFGKKLLEAKDQTYSVRAKSSTQPGQEFLTTSKACLLLRSNLFHLFWVSTNGQQLQTITVFPDPVASQNQIEDPENPQAPSKTCQLPSNHVTSGAPSGTVTVSTRGVLPTPDTASFVQRIEQEKRAKQHGADADNRSFLAKYWMYILPVVLFAFLSNAVNPENQEGGGQQ</sequence>
<evidence type="ECO:0000256" key="4">
    <source>
        <dbReference type="ARBA" id="ARBA00022692"/>
    </source>
</evidence>
<evidence type="ECO:0000313" key="12">
    <source>
        <dbReference type="Proteomes" id="UP001152747"/>
    </source>
</evidence>
<name>A0A9P1ITC0_9PELO</name>
<evidence type="ECO:0000256" key="8">
    <source>
        <dbReference type="ARBA" id="ARBA00023136"/>
    </source>
</evidence>
<keyword evidence="8" id="KW-0472">Membrane</keyword>
<dbReference type="Proteomes" id="UP001152747">
    <property type="component" value="Unassembled WGS sequence"/>
</dbReference>
<dbReference type="GO" id="GO:0072546">
    <property type="term" value="C:EMC complex"/>
    <property type="evidence" value="ECO:0007669"/>
    <property type="project" value="TreeGrafter"/>
</dbReference>
<reference evidence="11" key="1">
    <citation type="submission" date="2022-11" db="EMBL/GenBank/DDBJ databases">
        <authorList>
            <person name="Kikuchi T."/>
        </authorList>
    </citation>
    <scope>NUCLEOTIDE SEQUENCE</scope>
    <source>
        <strain evidence="11">PS1010</strain>
    </source>
</reference>
<keyword evidence="4" id="KW-0812">Transmembrane</keyword>
<keyword evidence="12" id="KW-1185">Reference proteome</keyword>